<dbReference type="EMBL" id="CYSE01000002">
    <property type="protein sequence ID" value="CUH77544.1"/>
    <property type="molecule type" value="Genomic_DNA"/>
</dbReference>
<dbReference type="Pfam" id="PF12680">
    <property type="entry name" value="SnoaL_2"/>
    <property type="match status" value="1"/>
</dbReference>
<dbReference type="SUPFAM" id="SSF54427">
    <property type="entry name" value="NTF2-like"/>
    <property type="match status" value="1"/>
</dbReference>
<dbReference type="InterPro" id="IPR032710">
    <property type="entry name" value="NTF2-like_dom_sf"/>
</dbReference>
<dbReference type="Gene3D" id="3.10.450.50">
    <property type="match status" value="1"/>
</dbReference>
<evidence type="ECO:0000313" key="3">
    <source>
        <dbReference type="Proteomes" id="UP000054935"/>
    </source>
</evidence>
<reference evidence="2 3" key="1">
    <citation type="submission" date="2015-09" db="EMBL/GenBank/DDBJ databases">
        <authorList>
            <consortium name="Swine Surveillance"/>
        </authorList>
    </citation>
    <scope>NUCLEOTIDE SEQUENCE [LARGE SCALE GENOMIC DNA]</scope>
    <source>
        <strain evidence="2 3">CECT 7648</strain>
    </source>
</reference>
<feature type="domain" description="SnoaL-like" evidence="1">
    <location>
        <begin position="8"/>
        <end position="104"/>
    </location>
</feature>
<dbReference type="AlphaFoldDB" id="A0A0P1G7H3"/>
<protein>
    <submittedName>
        <fullName evidence="2">Ketosteroid isomerase-related protein</fullName>
    </submittedName>
</protein>
<evidence type="ECO:0000313" key="2">
    <source>
        <dbReference type="EMBL" id="CUH77544.1"/>
    </source>
</evidence>
<dbReference type="Proteomes" id="UP000054935">
    <property type="component" value="Unassembled WGS sequence"/>
</dbReference>
<keyword evidence="2" id="KW-0413">Isomerase</keyword>
<accession>A0A0P1G7H3</accession>
<gene>
    <name evidence="2" type="ORF">TRN7648_01531</name>
</gene>
<dbReference type="GO" id="GO:0016853">
    <property type="term" value="F:isomerase activity"/>
    <property type="evidence" value="ECO:0007669"/>
    <property type="project" value="UniProtKB-KW"/>
</dbReference>
<evidence type="ECO:0000259" key="1">
    <source>
        <dbReference type="Pfam" id="PF12680"/>
    </source>
</evidence>
<proteinExistence type="predicted"/>
<organism evidence="2 3">
    <name type="scientific">Tropicibacter naphthalenivorans</name>
    <dbReference type="NCBI Taxonomy" id="441103"/>
    <lineage>
        <taxon>Bacteria</taxon>
        <taxon>Pseudomonadati</taxon>
        <taxon>Pseudomonadota</taxon>
        <taxon>Alphaproteobacteria</taxon>
        <taxon>Rhodobacterales</taxon>
        <taxon>Roseobacteraceae</taxon>
        <taxon>Tropicibacter</taxon>
    </lineage>
</organism>
<dbReference type="STRING" id="441103.TRN7648_01531"/>
<name>A0A0P1G7H3_9RHOB</name>
<sequence>MIDVLQRIWIDNDLDAIDDIYQPDAEIHGMVPGTVLGPREFREVIEQYSTLSRLDGFTIHDVFVDSDDRAAFRITLQVTSFANGRTAPQDCSIFMTLRDGRIAATHNYVDLMGYFEMVGALPEHTAYMLLAGGTFK</sequence>
<keyword evidence="3" id="KW-1185">Reference proteome</keyword>
<dbReference type="InterPro" id="IPR037401">
    <property type="entry name" value="SnoaL-like"/>
</dbReference>